<feature type="compositionally biased region" description="Polar residues" evidence="1">
    <location>
        <begin position="49"/>
        <end position="62"/>
    </location>
</feature>
<feature type="region of interest" description="Disordered" evidence="1">
    <location>
        <begin position="256"/>
        <end position="279"/>
    </location>
</feature>
<feature type="region of interest" description="Disordered" evidence="1">
    <location>
        <begin position="1063"/>
        <end position="1082"/>
    </location>
</feature>
<feature type="region of interest" description="Disordered" evidence="1">
    <location>
        <begin position="487"/>
        <end position="516"/>
    </location>
</feature>
<proteinExistence type="predicted"/>
<reference evidence="2 3" key="1">
    <citation type="submission" date="2023-03" db="EMBL/GenBank/DDBJ databases">
        <title>Genome insight into feeding habits of ladybird beetles.</title>
        <authorList>
            <person name="Li H.-S."/>
            <person name="Huang Y.-H."/>
            <person name="Pang H."/>
        </authorList>
    </citation>
    <scope>NUCLEOTIDE SEQUENCE [LARGE SCALE GENOMIC DNA]</scope>
    <source>
        <strain evidence="2">SYSU_2023b</strain>
        <tissue evidence="2">Whole body</tissue>
    </source>
</reference>
<comment type="caution">
    <text evidence="2">The sequence shown here is derived from an EMBL/GenBank/DDBJ whole genome shotgun (WGS) entry which is preliminary data.</text>
</comment>
<feature type="compositionally biased region" description="Basic and acidic residues" evidence="1">
    <location>
        <begin position="487"/>
        <end position="499"/>
    </location>
</feature>
<feature type="compositionally biased region" description="Basic and acidic residues" evidence="1">
    <location>
        <begin position="594"/>
        <end position="613"/>
    </location>
</feature>
<feature type="compositionally biased region" description="Basic and acidic residues" evidence="1">
    <location>
        <begin position="703"/>
        <end position="712"/>
    </location>
</feature>
<feature type="compositionally biased region" description="Polar residues" evidence="1">
    <location>
        <begin position="563"/>
        <end position="572"/>
    </location>
</feature>
<feature type="region of interest" description="Disordered" evidence="1">
    <location>
        <begin position="1155"/>
        <end position="1187"/>
    </location>
</feature>
<feature type="compositionally biased region" description="Polar residues" evidence="1">
    <location>
        <begin position="1374"/>
        <end position="1385"/>
    </location>
</feature>
<feature type="region of interest" description="Disordered" evidence="1">
    <location>
        <begin position="416"/>
        <end position="455"/>
    </location>
</feature>
<feature type="compositionally biased region" description="Basic and acidic residues" evidence="1">
    <location>
        <begin position="623"/>
        <end position="675"/>
    </location>
</feature>
<dbReference type="Proteomes" id="UP001431783">
    <property type="component" value="Unassembled WGS sequence"/>
</dbReference>
<feature type="compositionally biased region" description="Low complexity" evidence="1">
    <location>
        <begin position="446"/>
        <end position="455"/>
    </location>
</feature>
<gene>
    <name evidence="2" type="ORF">WA026_020678</name>
</gene>
<feature type="region of interest" description="Disordered" evidence="1">
    <location>
        <begin position="134"/>
        <end position="162"/>
    </location>
</feature>
<evidence type="ECO:0000313" key="3">
    <source>
        <dbReference type="Proteomes" id="UP001431783"/>
    </source>
</evidence>
<feature type="compositionally biased region" description="Low complexity" evidence="1">
    <location>
        <begin position="69"/>
        <end position="81"/>
    </location>
</feature>
<feature type="region of interest" description="Disordered" evidence="1">
    <location>
        <begin position="759"/>
        <end position="778"/>
    </location>
</feature>
<keyword evidence="3" id="KW-1185">Reference proteome</keyword>
<feature type="compositionally biased region" description="Basic and acidic residues" evidence="1">
    <location>
        <begin position="135"/>
        <end position="146"/>
    </location>
</feature>
<feature type="region of interest" description="Disordered" evidence="1">
    <location>
        <begin position="28"/>
        <end position="86"/>
    </location>
</feature>
<feature type="compositionally biased region" description="Polar residues" evidence="1">
    <location>
        <begin position="1407"/>
        <end position="1421"/>
    </location>
</feature>
<feature type="compositionally biased region" description="Polar residues" evidence="1">
    <location>
        <begin position="257"/>
        <end position="272"/>
    </location>
</feature>
<protein>
    <submittedName>
        <fullName evidence="2">Uncharacterized protein</fullName>
    </submittedName>
</protein>
<dbReference type="EMBL" id="JARQZJ010000045">
    <property type="protein sequence ID" value="KAK9878050.1"/>
    <property type="molecule type" value="Genomic_DNA"/>
</dbReference>
<accession>A0AAW1U6A1</accession>
<name>A0AAW1U6A1_9CUCU</name>
<evidence type="ECO:0000313" key="2">
    <source>
        <dbReference type="EMBL" id="KAK9878050.1"/>
    </source>
</evidence>
<feature type="compositionally biased region" description="Basic and acidic residues" evidence="1">
    <location>
        <begin position="1423"/>
        <end position="1439"/>
    </location>
</feature>
<sequence>MHNLLISCEGQELKNTSSHVEDFQDYTEEQFESITSPDNKFKLDDDKITMQNEQIGNEASSNKIERTSSSDSKSSVGSAKSPDNFSVSSIDKKIESETFSDVVFRKSISERGSSSTLRNKKSAIEIESCSSSGESHYHSFELDGRSRPCSSDVEGIMPTGSSEYESALNSQELSARSQLTSGEYHTAISSLSSKDSMRSFESESSGNLASIEISEASETLVPTNSDLEGDVDMIVDQRILDECELLWPVNSDCLEMNSEQDQGSNEYSNNSSKDSEFDSDQLVEIPSKMKRSYEMTFQPEPKIFTEDSPHTESNDVEERFGTSLDDGSILSVSLSSTSSVQLRTVIELSRNECSGLEESFTSGISDQIPSEDLDSSVQGVDTNSQIHTIYSNAQSSEVSEPISIDKMNYNENSQLESQKYSHDELKKKGHRRHESTTFIPSLIHGVSKSSKSQSVSEEKEYIAEIEQRKGDNELLAHSSDEIKELQIKKDLAERRDSHGKSSTTSSEKSSFEEAEAEAAFSMLAHVSPVHKIKQICPIIEDIDAEKSELEAKERLERERASRVIQNKDSSPGSIPDIKVTEHMAPLDESTFRYPELEMERKELEEETQKKVEPETSVSNSSRSSEDTDQGKDYVLEDGKVISKQSVSHDKSVHSESLSETKTVIEKSATEDERTADSPNSDSFELIERPDIIDDFVVIEEVGKEASETDTEGKSVNIQTKPKRVKKHDEDMDAYLAKSDPTPLTKMTELKYFPDNSNEDLEFEFEDSPPQMNFGTEKSKDYGLEYDKELEANRKWIEQQFHGDKAAMLAAGYGYEMEFERGPLEDIKEEDINDIDLASSRIGSLGSQKESGGSLTSVKDSYSSTPDYDVLAGRKYFTKSGEHDDISMSSLQEFESLERAMSLETKKFYHGSGSQDSSSNGSFKTRYYANKTQGDDISGSSLKEFEGLEKACIAVHKTEIKVKEEEELLSQIDETQEINLISESENPECKASVVIEKKVIEVEDGDYEKRMLEINEIIRQAQSNVERFTDLKETDKTESLGRGDSIEEVSKVPDLDLDAPLMRSKLKGEEDDPMVASTDSLDMNQQRPIQYDSTDSLDQKNNECDIMTTSTDSIELNNQLTRSHITTDSVEKKAETSQMVCSDSLEIAAATISRLQDDSLEEDEPKLSCDYSSSDTGKDFSSSVKDDIGEHDENLHDLMLVSTDSLEPTSSAATHATYQYESDSVFSGSFTSGGSNTMVSSTDTIDPTITEESRDIATVASKIWFDKEIETTDKKVLFEHIGEPSRPYVSEVIEPSDDPSFSHTIHRVVEFPPEVKKVIFRGKDAEENLQRFINDFNEGKDVQETETVDASGNIHVKRVVQKRYIIKPDESDSFVATSYQGSSSESNYDDKNLSGMALPQLTSLTKSLTGDAATQPSGTTDLSMIRDIKHDSSKETEEAQSKSQTYDQHQLSEEMKELLEEMEKTNKM</sequence>
<feature type="region of interest" description="Disordered" evidence="1">
    <location>
        <begin position="553"/>
        <end position="687"/>
    </location>
</feature>
<feature type="region of interest" description="Disordered" evidence="1">
    <location>
        <begin position="703"/>
        <end position="740"/>
    </location>
</feature>
<organism evidence="2 3">
    <name type="scientific">Henosepilachna vigintioctopunctata</name>
    <dbReference type="NCBI Taxonomy" id="420089"/>
    <lineage>
        <taxon>Eukaryota</taxon>
        <taxon>Metazoa</taxon>
        <taxon>Ecdysozoa</taxon>
        <taxon>Arthropoda</taxon>
        <taxon>Hexapoda</taxon>
        <taxon>Insecta</taxon>
        <taxon>Pterygota</taxon>
        <taxon>Neoptera</taxon>
        <taxon>Endopterygota</taxon>
        <taxon>Coleoptera</taxon>
        <taxon>Polyphaga</taxon>
        <taxon>Cucujiformia</taxon>
        <taxon>Coccinelloidea</taxon>
        <taxon>Coccinellidae</taxon>
        <taxon>Epilachninae</taxon>
        <taxon>Epilachnini</taxon>
        <taxon>Henosepilachna</taxon>
    </lineage>
</organism>
<evidence type="ECO:0000256" key="1">
    <source>
        <dbReference type="SAM" id="MobiDB-lite"/>
    </source>
</evidence>
<feature type="compositionally biased region" description="Basic and acidic residues" evidence="1">
    <location>
        <begin position="39"/>
        <end position="48"/>
    </location>
</feature>
<feature type="region of interest" description="Disordered" evidence="1">
    <location>
        <begin position="1407"/>
        <end position="1448"/>
    </location>
</feature>
<feature type="region of interest" description="Disordered" evidence="1">
    <location>
        <begin position="1374"/>
        <end position="1393"/>
    </location>
</feature>
<feature type="compositionally biased region" description="Low complexity" evidence="1">
    <location>
        <begin position="1171"/>
        <end position="1182"/>
    </location>
</feature>